<dbReference type="InterPro" id="IPR003141">
    <property type="entry name" value="Pol/His_phosphatase_N"/>
</dbReference>
<dbReference type="RefSeq" id="WP_261851962.1">
    <property type="nucleotide sequence ID" value="NZ_BQXY01000002.1"/>
</dbReference>
<reference evidence="2" key="1">
    <citation type="journal article" date="2023" name="Int. J. Syst. Evol. Microbiol.">
        <title>&lt;i&gt;Clostridium folliculivorans&lt;/i&gt; sp. nov., isolated from soil samples of an organic paddy in Japan.</title>
        <authorList>
            <person name="Tazawa J."/>
            <person name="Kobayashi H."/>
            <person name="Tanizawa Y."/>
            <person name="Uchino A."/>
            <person name="Tanaka F."/>
            <person name="Urashima Y."/>
            <person name="Miura S."/>
            <person name="Sakamoto M."/>
            <person name="Ohkuma M."/>
            <person name="Tohno M."/>
        </authorList>
    </citation>
    <scope>NUCLEOTIDE SEQUENCE</scope>
    <source>
        <strain evidence="2">D1-1</strain>
    </source>
</reference>
<name>A0A9W6DA45_9CLOT</name>
<dbReference type="PANTHER" id="PTHR42924:SF3">
    <property type="entry name" value="POLYMERASE_HISTIDINOL PHOSPHATASE N-TERMINAL DOMAIN-CONTAINING PROTEIN"/>
    <property type="match status" value="1"/>
</dbReference>
<dbReference type="Gene3D" id="3.20.20.140">
    <property type="entry name" value="Metal-dependent hydrolases"/>
    <property type="match status" value="1"/>
</dbReference>
<dbReference type="CDD" id="cd07438">
    <property type="entry name" value="PHP_HisPPase_AMP"/>
    <property type="match status" value="1"/>
</dbReference>
<accession>A0A9W6DA45</accession>
<dbReference type="InterPro" id="IPR016195">
    <property type="entry name" value="Pol/histidinol_Pase-like"/>
</dbReference>
<dbReference type="Gene3D" id="1.10.150.650">
    <property type="match status" value="1"/>
</dbReference>
<evidence type="ECO:0000313" key="2">
    <source>
        <dbReference type="EMBL" id="GKU24990.1"/>
    </source>
</evidence>
<organism evidence="2 3">
    <name type="scientific">Clostridium folliculivorans</name>
    <dbReference type="NCBI Taxonomy" id="2886038"/>
    <lineage>
        <taxon>Bacteria</taxon>
        <taxon>Bacillati</taxon>
        <taxon>Bacillota</taxon>
        <taxon>Clostridia</taxon>
        <taxon>Eubacteriales</taxon>
        <taxon>Clostridiaceae</taxon>
        <taxon>Clostridium</taxon>
    </lineage>
</organism>
<evidence type="ECO:0000313" key="3">
    <source>
        <dbReference type="Proteomes" id="UP001057868"/>
    </source>
</evidence>
<dbReference type="SMART" id="SM00481">
    <property type="entry name" value="POLIIIAc"/>
    <property type="match status" value="1"/>
</dbReference>
<proteinExistence type="predicted"/>
<feature type="domain" description="Polymerase/histidinol phosphatase N-terminal" evidence="1">
    <location>
        <begin position="5"/>
        <end position="70"/>
    </location>
</feature>
<dbReference type="Pfam" id="PF02811">
    <property type="entry name" value="PHP"/>
    <property type="match status" value="1"/>
</dbReference>
<dbReference type="Proteomes" id="UP001057868">
    <property type="component" value="Unassembled WGS sequence"/>
</dbReference>
<dbReference type="GO" id="GO:0004534">
    <property type="term" value="F:5'-3' RNA exonuclease activity"/>
    <property type="evidence" value="ECO:0007669"/>
    <property type="project" value="TreeGrafter"/>
</dbReference>
<gene>
    <name evidence="2" type="ORF">CFOLD11_18160</name>
</gene>
<comment type="caution">
    <text evidence="2">The sequence shown here is derived from an EMBL/GenBank/DDBJ whole genome shotgun (WGS) entry which is preliminary data.</text>
</comment>
<evidence type="ECO:0000259" key="1">
    <source>
        <dbReference type="SMART" id="SM00481"/>
    </source>
</evidence>
<dbReference type="SUPFAM" id="SSF89550">
    <property type="entry name" value="PHP domain-like"/>
    <property type="match status" value="1"/>
</dbReference>
<dbReference type="InterPro" id="IPR004013">
    <property type="entry name" value="PHP_dom"/>
</dbReference>
<dbReference type="AlphaFoldDB" id="A0A9W6DA45"/>
<dbReference type="GO" id="GO:0035312">
    <property type="term" value="F:5'-3' DNA exonuclease activity"/>
    <property type="evidence" value="ECO:0007669"/>
    <property type="project" value="TreeGrafter"/>
</dbReference>
<dbReference type="EMBL" id="BQXY01000002">
    <property type="protein sequence ID" value="GKU24990.1"/>
    <property type="molecule type" value="Genomic_DNA"/>
</dbReference>
<dbReference type="InterPro" id="IPR052018">
    <property type="entry name" value="PHP_domain"/>
</dbReference>
<dbReference type="PANTHER" id="PTHR42924">
    <property type="entry name" value="EXONUCLEASE"/>
    <property type="match status" value="1"/>
</dbReference>
<protein>
    <submittedName>
        <fullName evidence="2">Phosphatase</fullName>
    </submittedName>
</protein>
<keyword evidence="3" id="KW-1185">Reference proteome</keyword>
<sequence length="301" mass="34410">MNYKVDFHTHTIFSDGGSTPEEMIDDAIAGEVKAIALTDHDNIEGICEVSRLAKENNIDFLSGIEISALCKDGRIIHILGIGIDFDNSEFLKAYNEMKQARHESVSNILSIIKQQGINIDINQLKENSFRKYLDRYDVYKYFIENKMCETAQGIWDKYLDPIPYGEKELFRVEDAIKVIKQAGGLSFLAHYNKHMGFAGLDNDQIEEEISYLVSLGLDGVERYYPSYSEEDYKFLDYLINRYNLMISGGTDYHGKNRPDIKIGSGKDNNLAIPYEIYTNIINRLEHLSIGKNKICLSRSLL</sequence>